<dbReference type="Pfam" id="PF00932">
    <property type="entry name" value="LTD"/>
    <property type="match status" value="1"/>
</dbReference>
<dbReference type="PROSITE" id="PS51841">
    <property type="entry name" value="LTD"/>
    <property type="match status" value="1"/>
</dbReference>
<evidence type="ECO:0000256" key="1">
    <source>
        <dbReference type="SAM" id="Phobius"/>
    </source>
</evidence>
<dbReference type="InterPro" id="IPR001322">
    <property type="entry name" value="Lamin_tail_dom"/>
</dbReference>
<keyword evidence="3" id="KW-0167">Capsid protein</keyword>
<keyword evidence="1" id="KW-0812">Transmembrane</keyword>
<reference evidence="3" key="1">
    <citation type="submission" date="2020-01" db="EMBL/GenBank/DDBJ databases">
        <authorList>
            <person name="Meier V. D."/>
            <person name="Meier V D."/>
        </authorList>
    </citation>
    <scope>NUCLEOTIDE SEQUENCE</scope>
    <source>
        <strain evidence="3">HLG_WM_MAG_10</strain>
    </source>
</reference>
<proteinExistence type="predicted"/>
<dbReference type="Gene3D" id="2.60.40.1260">
    <property type="entry name" value="Lamin Tail domain"/>
    <property type="match status" value="1"/>
</dbReference>
<keyword evidence="1" id="KW-0472">Membrane</keyword>
<dbReference type="AlphaFoldDB" id="A0A6S6SM04"/>
<keyword evidence="3" id="KW-0946">Virion</keyword>
<feature type="transmembrane region" description="Helical" evidence="1">
    <location>
        <begin position="746"/>
        <end position="770"/>
    </location>
</feature>
<dbReference type="InterPro" id="IPR036415">
    <property type="entry name" value="Lamin_tail_dom_sf"/>
</dbReference>
<dbReference type="SUPFAM" id="SSF74853">
    <property type="entry name" value="Lamin A/C globular tail domain"/>
    <property type="match status" value="1"/>
</dbReference>
<keyword evidence="1" id="KW-1133">Transmembrane helix</keyword>
<name>A0A6S6SM04_9BACT</name>
<accession>A0A6S6SM04</accession>
<dbReference type="EMBL" id="CACVAQ010000091">
    <property type="protein sequence ID" value="CAA6803778.1"/>
    <property type="molecule type" value="Genomic_DNA"/>
</dbReference>
<protein>
    <submittedName>
        <fullName evidence="3">Spore coat protein CotH</fullName>
    </submittedName>
</protein>
<dbReference type="InterPro" id="IPR014867">
    <property type="entry name" value="Spore_coat_CotH_CotH2/3/7"/>
</dbReference>
<evidence type="ECO:0000259" key="2">
    <source>
        <dbReference type="PROSITE" id="PS51841"/>
    </source>
</evidence>
<gene>
    <name evidence="3" type="ORF">HELGO_WM32873</name>
</gene>
<feature type="domain" description="LTD" evidence="2">
    <location>
        <begin position="580"/>
        <end position="692"/>
    </location>
</feature>
<sequence>MKAVYILLIGLLSSSVLWGQDSLLLKATPEAGFYSTGVAVELKASNASAAIYYTTDGNRPTTQSKRYQGPILIDTTAVIKALAFANGKKSTILTHTYFIGEDSITLPVLSLSIPPYVLFDPVRGVFKRGPRAGSKFPHTGANYYSRKEYPAYVEIFETDKKRVFDSKIGFKIFGGMSRIFPQKSFSLYASKSRYGTKHVRHRIFPEKKQKKYKRLVMRNSGSDFGETHFRDALITSFGKDIGLEVQAYRPSLVFINGDYWGIYNFREKLTRHYLAENFGYHKDSVNLIEHHKSVQAGSRKTYDAMRSFMRQNSLASDENFDYINTQMDVANFMEYEILQIYIDNQDAGGNIKFWRPMEEGGRWRWILFDTDFGLGHYGRFGFRNNSLAFHTRPNGPRWPNPPWSTLNLRSLLQNKNFQANFVSRFLDRLNTTFDSTSIIPRIDKMASVILPELPRHWERWNLTSKRWQKEVDRMKEFARKRPEYMRTFLRERFPQFGRDVDFKIQVDSGGIVELNEVIQVKRTFRGIYFQQLPVRVKAKPYFGAQFSHWEMDGERMDGKELSIRFSDTLHTLKAIFVPGEHPAVQQMIINEISFSDSASGDWIEFYNDSDKDLDISNWVIESTNKQTFTFPAATIKSKDYIVVCKNEERFKKAFPSCKNFIGGLPFGLSSEKEIILIYDDLANPVDSIGYHFSKDSAKLIQTIVLRDFNLDNNTIKNWGKLQRGGSPASVNPDYIKVKKQQDWNRFLGYAKTGGITAAIFILIVAAYLVVGKRLKRS</sequence>
<evidence type="ECO:0000313" key="3">
    <source>
        <dbReference type="EMBL" id="CAA6803778.1"/>
    </source>
</evidence>
<dbReference type="InterPro" id="IPR059177">
    <property type="entry name" value="GH29D-like_dom"/>
</dbReference>
<organism evidence="3">
    <name type="scientific">uncultured Aureispira sp</name>
    <dbReference type="NCBI Taxonomy" id="1331704"/>
    <lineage>
        <taxon>Bacteria</taxon>
        <taxon>Pseudomonadati</taxon>
        <taxon>Bacteroidota</taxon>
        <taxon>Saprospiria</taxon>
        <taxon>Saprospirales</taxon>
        <taxon>Saprospiraceae</taxon>
        <taxon>Aureispira</taxon>
        <taxon>environmental samples</taxon>
    </lineage>
</organism>
<dbReference type="Pfam" id="PF13290">
    <property type="entry name" value="CHB_HEX_C_1"/>
    <property type="match status" value="1"/>
</dbReference>
<dbReference type="Pfam" id="PF08757">
    <property type="entry name" value="CotH"/>
    <property type="match status" value="1"/>
</dbReference>